<organism evidence="1 2">
    <name type="scientific">Diplodia corticola</name>
    <dbReference type="NCBI Taxonomy" id="236234"/>
    <lineage>
        <taxon>Eukaryota</taxon>
        <taxon>Fungi</taxon>
        <taxon>Dikarya</taxon>
        <taxon>Ascomycota</taxon>
        <taxon>Pezizomycotina</taxon>
        <taxon>Dothideomycetes</taxon>
        <taxon>Dothideomycetes incertae sedis</taxon>
        <taxon>Botryosphaeriales</taxon>
        <taxon>Botryosphaeriaceae</taxon>
        <taxon>Diplodia</taxon>
    </lineage>
</organism>
<evidence type="ECO:0000313" key="1">
    <source>
        <dbReference type="EMBL" id="OJD29366.1"/>
    </source>
</evidence>
<reference evidence="1 2" key="1">
    <citation type="submission" date="2016-10" db="EMBL/GenBank/DDBJ databases">
        <title>Proteomics and genomics reveal pathogen-plant mechanisms compatible with a hemibiotrophic lifestyle of Diplodia corticola.</title>
        <authorList>
            <person name="Fernandes I."/>
            <person name="De Jonge R."/>
            <person name="Van De Peer Y."/>
            <person name="Devreese B."/>
            <person name="Alves A."/>
            <person name="Esteves A.C."/>
        </authorList>
    </citation>
    <scope>NUCLEOTIDE SEQUENCE [LARGE SCALE GENOMIC DNA]</scope>
    <source>
        <strain evidence="1 2">CBS 112549</strain>
    </source>
</reference>
<proteinExistence type="predicted"/>
<dbReference type="RefSeq" id="XP_020125626.1">
    <property type="nucleotide sequence ID" value="XM_020279507.1"/>
</dbReference>
<keyword evidence="2" id="KW-1185">Reference proteome</keyword>
<comment type="caution">
    <text evidence="1">The sequence shown here is derived from an EMBL/GenBank/DDBJ whole genome shotgun (WGS) entry which is preliminary data.</text>
</comment>
<gene>
    <name evidence="1" type="ORF">BKCO1_8300014</name>
</gene>
<dbReference type="EMBL" id="MNUE01000083">
    <property type="protein sequence ID" value="OJD29366.1"/>
    <property type="molecule type" value="Genomic_DNA"/>
</dbReference>
<dbReference type="Proteomes" id="UP000183809">
    <property type="component" value="Unassembled WGS sequence"/>
</dbReference>
<dbReference type="AlphaFoldDB" id="A0A1J9QKG7"/>
<dbReference type="GeneID" id="31019770"/>
<name>A0A1J9QKG7_9PEZI</name>
<evidence type="ECO:0000313" key="2">
    <source>
        <dbReference type="Proteomes" id="UP000183809"/>
    </source>
</evidence>
<accession>A0A1J9QKG7</accession>
<protein>
    <submittedName>
        <fullName evidence="1">Uncharacterized protein</fullName>
    </submittedName>
</protein>
<sequence>MKHRRLLESKTVKLSSIRQGLALIARTCTSLQDMVFVELPRGNFEKNTKLPDTTGPVRQKVPELIYERGLNILAVLREMEKLEFCYAKIAPSCKAGVDERIMGIQHWLST</sequence>